<evidence type="ECO:0000313" key="1">
    <source>
        <dbReference type="EMBL" id="SES67213.1"/>
    </source>
</evidence>
<name>A0A1H9YE89_9GAMM</name>
<reference evidence="2" key="1">
    <citation type="submission" date="2016-10" db="EMBL/GenBank/DDBJ databases">
        <authorList>
            <person name="Varghese N."/>
            <person name="Submissions S."/>
        </authorList>
    </citation>
    <scope>NUCLEOTIDE SEQUENCE [LARGE SCALE GENOMIC DNA]</scope>
    <source>
        <strain evidence="2">DSM 18579</strain>
    </source>
</reference>
<proteinExistence type="predicted"/>
<protein>
    <submittedName>
        <fullName evidence="1">Uncharacterized protein</fullName>
    </submittedName>
</protein>
<accession>A0A1H9YE89</accession>
<dbReference type="Proteomes" id="UP000242642">
    <property type="component" value="Unassembled WGS sequence"/>
</dbReference>
<dbReference type="EMBL" id="FOHV01000001">
    <property type="protein sequence ID" value="SES67213.1"/>
    <property type="molecule type" value="Genomic_DNA"/>
</dbReference>
<gene>
    <name evidence="1" type="ORF">SAMN02583745_00210</name>
</gene>
<dbReference type="AlphaFoldDB" id="A0A1H9YE89"/>
<evidence type="ECO:0000313" key="2">
    <source>
        <dbReference type="Proteomes" id="UP000242642"/>
    </source>
</evidence>
<sequence length="83" mass="9518">MRAVIVPVMWGAKQRHENAVYIHLPDSGSTWGYLNLKTNIRDFKFWMTYELDHSLSATLESDDAENFADAFAASLLYPHELAE</sequence>
<keyword evidence="2" id="KW-1185">Reference proteome</keyword>
<organism evidence="1 2">
    <name type="scientific">Thorsellia anophelis DSM 18579</name>
    <dbReference type="NCBI Taxonomy" id="1123402"/>
    <lineage>
        <taxon>Bacteria</taxon>
        <taxon>Pseudomonadati</taxon>
        <taxon>Pseudomonadota</taxon>
        <taxon>Gammaproteobacteria</taxon>
        <taxon>Enterobacterales</taxon>
        <taxon>Thorselliaceae</taxon>
        <taxon>Thorsellia</taxon>
    </lineage>
</organism>
<dbReference type="STRING" id="1123402.SAMN02583745_00210"/>